<evidence type="ECO:0000313" key="2">
    <source>
        <dbReference type="EMBL" id="ASB88178.1"/>
    </source>
</evidence>
<dbReference type="RefSeq" id="WP_006637741.1">
    <property type="nucleotide sequence ID" value="NZ_BORD01000003.1"/>
</dbReference>
<evidence type="ECO:0000313" key="3">
    <source>
        <dbReference type="Proteomes" id="UP000196877"/>
    </source>
</evidence>
<gene>
    <name evidence="2" type="ORF">S101395_01669</name>
</gene>
<feature type="compositionally biased region" description="Polar residues" evidence="1">
    <location>
        <begin position="86"/>
        <end position="96"/>
    </location>
</feature>
<feature type="compositionally biased region" description="Basic and acidic residues" evidence="1">
    <location>
        <begin position="100"/>
        <end position="123"/>
    </location>
</feature>
<sequence length="137" mass="16079">MKLTIYYDGQFWIGIIEIVQEGNVKAFRHLFGREPKDVEILNFVHHQLLQVISQTEQEGIGIKAEAKKKINPKRLQRQVAKEMKSTGVSTKAQQAIKQGLEAKKAMNKRLNKEQREKEKEQKYRLRKQKAKEKHRGK</sequence>
<organism evidence="2 3">
    <name type="scientific">Bacillus sonorensis</name>
    <dbReference type="NCBI Taxonomy" id="119858"/>
    <lineage>
        <taxon>Bacteria</taxon>
        <taxon>Bacillati</taxon>
        <taxon>Bacillota</taxon>
        <taxon>Bacilli</taxon>
        <taxon>Bacillales</taxon>
        <taxon>Bacillaceae</taxon>
        <taxon>Bacillus</taxon>
    </lineage>
</organism>
<evidence type="ECO:0000256" key="1">
    <source>
        <dbReference type="SAM" id="MobiDB-lite"/>
    </source>
</evidence>
<dbReference type="EMBL" id="CP021920">
    <property type="protein sequence ID" value="ASB88178.1"/>
    <property type="molecule type" value="Genomic_DNA"/>
</dbReference>
<evidence type="ECO:0008006" key="4">
    <source>
        <dbReference type="Google" id="ProtNLM"/>
    </source>
</evidence>
<dbReference type="GeneID" id="92854312"/>
<dbReference type="Proteomes" id="UP000196877">
    <property type="component" value="Chromosome"/>
</dbReference>
<proteinExistence type="predicted"/>
<protein>
    <recommendedName>
        <fullName evidence="4">DUF2992 family protein</fullName>
    </recommendedName>
</protein>
<feature type="region of interest" description="Disordered" evidence="1">
    <location>
        <begin position="81"/>
        <end position="137"/>
    </location>
</feature>
<dbReference type="Pfam" id="PF11208">
    <property type="entry name" value="DUF2992"/>
    <property type="match status" value="1"/>
</dbReference>
<name>A0ABM6LGJ1_9BACI</name>
<dbReference type="InterPro" id="IPR016787">
    <property type="entry name" value="UCP021328"/>
</dbReference>
<keyword evidence="3" id="KW-1185">Reference proteome</keyword>
<dbReference type="PIRSF" id="PIRSF021328">
    <property type="entry name" value="UCP021328"/>
    <property type="match status" value="1"/>
</dbReference>
<feature type="compositionally biased region" description="Basic residues" evidence="1">
    <location>
        <begin position="124"/>
        <end position="137"/>
    </location>
</feature>
<accession>A0ABM6LGJ1</accession>
<reference evidence="2 3" key="1">
    <citation type="submission" date="2017-06" db="EMBL/GenBank/DDBJ databases">
        <title>Genome sequence of Bacillus sonorensis strain SRCM101395.</title>
        <authorList>
            <person name="Cho S.H."/>
        </authorList>
    </citation>
    <scope>NUCLEOTIDE SEQUENCE [LARGE SCALE GENOMIC DNA]</scope>
    <source>
        <strain evidence="2 3">SRCM101395</strain>
    </source>
</reference>